<evidence type="ECO:0000256" key="9">
    <source>
        <dbReference type="ARBA" id="ARBA00041103"/>
    </source>
</evidence>
<evidence type="ECO:0000256" key="3">
    <source>
        <dbReference type="ARBA" id="ARBA00022448"/>
    </source>
</evidence>
<dbReference type="InterPro" id="IPR037185">
    <property type="entry name" value="EmrE-like"/>
</dbReference>
<evidence type="ECO:0000256" key="4">
    <source>
        <dbReference type="ARBA" id="ARBA00022597"/>
    </source>
</evidence>
<feature type="transmembrane region" description="Helical" evidence="11">
    <location>
        <begin position="325"/>
        <end position="343"/>
    </location>
</feature>
<comment type="similarity">
    <text evidence="2">Belongs to the nucleotide-sugar transporter family. SLC35B subfamily.</text>
</comment>
<dbReference type="AlphaFoldDB" id="A0A9W9CXY0"/>
<keyword evidence="6" id="KW-0256">Endoplasmic reticulum</keyword>
<keyword evidence="5 11" id="KW-0812">Transmembrane</keyword>
<evidence type="ECO:0000256" key="6">
    <source>
        <dbReference type="ARBA" id="ARBA00022824"/>
    </source>
</evidence>
<name>A0A9W9CXY0_9PEZI</name>
<feature type="transmembrane region" description="Helical" evidence="11">
    <location>
        <begin position="53"/>
        <end position="73"/>
    </location>
</feature>
<organism evidence="12 13">
    <name type="scientific">Gnomoniopsis smithogilvyi</name>
    <dbReference type="NCBI Taxonomy" id="1191159"/>
    <lineage>
        <taxon>Eukaryota</taxon>
        <taxon>Fungi</taxon>
        <taxon>Dikarya</taxon>
        <taxon>Ascomycota</taxon>
        <taxon>Pezizomycotina</taxon>
        <taxon>Sordariomycetes</taxon>
        <taxon>Sordariomycetidae</taxon>
        <taxon>Diaporthales</taxon>
        <taxon>Gnomoniaceae</taxon>
        <taxon>Gnomoniopsis</taxon>
    </lineage>
</organism>
<evidence type="ECO:0000256" key="11">
    <source>
        <dbReference type="SAM" id="Phobius"/>
    </source>
</evidence>
<feature type="transmembrane region" description="Helical" evidence="11">
    <location>
        <begin position="189"/>
        <end position="207"/>
    </location>
</feature>
<comment type="caution">
    <text evidence="12">The sequence shown here is derived from an EMBL/GenBank/DDBJ whole genome shotgun (WGS) entry which is preliminary data.</text>
</comment>
<dbReference type="GO" id="GO:0005460">
    <property type="term" value="F:UDP-glucose transmembrane transporter activity"/>
    <property type="evidence" value="ECO:0007669"/>
    <property type="project" value="TreeGrafter"/>
</dbReference>
<dbReference type="GO" id="GO:0005459">
    <property type="term" value="F:UDP-galactose transmembrane transporter activity"/>
    <property type="evidence" value="ECO:0007669"/>
    <property type="project" value="TreeGrafter"/>
</dbReference>
<dbReference type="Pfam" id="PF08449">
    <property type="entry name" value="UAA"/>
    <property type="match status" value="1"/>
</dbReference>
<proteinExistence type="inferred from homology"/>
<evidence type="ECO:0000313" key="12">
    <source>
        <dbReference type="EMBL" id="KAJ4391596.1"/>
    </source>
</evidence>
<feature type="transmembrane region" description="Helical" evidence="11">
    <location>
        <begin position="93"/>
        <end position="117"/>
    </location>
</feature>
<dbReference type="EMBL" id="JAPEVB010000003">
    <property type="protein sequence ID" value="KAJ4391596.1"/>
    <property type="molecule type" value="Genomic_DNA"/>
</dbReference>
<evidence type="ECO:0000256" key="2">
    <source>
        <dbReference type="ARBA" id="ARBA00010694"/>
    </source>
</evidence>
<keyword evidence="4" id="KW-0762">Sugar transport</keyword>
<feature type="region of interest" description="Disordered" evidence="10">
    <location>
        <begin position="1"/>
        <end position="42"/>
    </location>
</feature>
<keyword evidence="8 11" id="KW-0472">Membrane</keyword>
<evidence type="ECO:0000256" key="1">
    <source>
        <dbReference type="ARBA" id="ARBA00004477"/>
    </source>
</evidence>
<evidence type="ECO:0000256" key="7">
    <source>
        <dbReference type="ARBA" id="ARBA00022989"/>
    </source>
</evidence>
<accession>A0A9W9CXY0</accession>
<comment type="subcellular location">
    <subcellularLocation>
        <location evidence="1">Endoplasmic reticulum membrane</location>
        <topology evidence="1">Multi-pass membrane protein</topology>
    </subcellularLocation>
</comment>
<gene>
    <name evidence="12" type="primary">HUT1</name>
    <name evidence="12" type="ORF">N0V93_005215</name>
</gene>
<evidence type="ECO:0000256" key="5">
    <source>
        <dbReference type="ARBA" id="ARBA00022692"/>
    </source>
</evidence>
<dbReference type="GO" id="GO:0005789">
    <property type="term" value="C:endoplasmic reticulum membrane"/>
    <property type="evidence" value="ECO:0007669"/>
    <property type="project" value="UniProtKB-SubCell"/>
</dbReference>
<keyword evidence="3" id="KW-0813">Transport</keyword>
<dbReference type="GO" id="GO:0000139">
    <property type="term" value="C:Golgi membrane"/>
    <property type="evidence" value="ECO:0007669"/>
    <property type="project" value="TreeGrafter"/>
</dbReference>
<feature type="transmembrane region" description="Helical" evidence="11">
    <location>
        <begin position="227"/>
        <end position="244"/>
    </location>
</feature>
<sequence>MARTKQPAPIRREVSSEYTGKHDRDTPNGKETMGKGVNGVANKDAGSSPGAGVLQLLICVAGIYGSFLTWGLLQEKVLTTPYTNPTSGAPEKWKFPVFLQVIQSLFSSISGLCYLWYSTPTGTPLPPIIPNQRIVLPLVLVAVCQALAAPIGYAALAHVNYITYTLAKSCKLLPVMFLHITLFRKKYPLYKYLVVAAVTVGVSIFTLHSGKKKTSSSHGGAVVSGQTAWGMLLLGINLLFDGLTNSTQDWIVGEFRPYGGPQMMCANNMMSSALSGLYLVASPWLVQTPLGEWFGMAEAVGGVGEGELAAALGFMARHPGVWKDVLGFAACGAVGQVFIFYTIANFGSVILVTVTVTRKMLTMILSVVAYGHSLTEMQWLGVGLVFGGIGVEARIKHTSESAKAKEKAARKAA</sequence>
<protein>
    <recommendedName>
        <fullName evidence="9">UDP-galactose transporter homolog 1</fullName>
    </recommendedName>
</protein>
<dbReference type="Proteomes" id="UP001140453">
    <property type="component" value="Unassembled WGS sequence"/>
</dbReference>
<evidence type="ECO:0000256" key="8">
    <source>
        <dbReference type="ARBA" id="ARBA00023136"/>
    </source>
</evidence>
<keyword evidence="7 11" id="KW-1133">Transmembrane helix</keyword>
<feature type="compositionally biased region" description="Basic and acidic residues" evidence="10">
    <location>
        <begin position="10"/>
        <end position="28"/>
    </location>
</feature>
<feature type="transmembrane region" description="Helical" evidence="11">
    <location>
        <begin position="265"/>
        <end position="286"/>
    </location>
</feature>
<evidence type="ECO:0000313" key="13">
    <source>
        <dbReference type="Proteomes" id="UP001140453"/>
    </source>
</evidence>
<feature type="transmembrane region" description="Helical" evidence="11">
    <location>
        <begin position="138"/>
        <end position="156"/>
    </location>
</feature>
<reference evidence="12" key="1">
    <citation type="submission" date="2022-10" db="EMBL/GenBank/DDBJ databases">
        <title>Tapping the CABI collections for fungal endophytes: first genome assemblies for Collariella, Neodidymelliopsis, Ascochyta clinopodiicola, Didymella pomorum, Didymosphaeria variabile, Neocosmospora piperis and Neocucurbitaria cava.</title>
        <authorList>
            <person name="Hill R."/>
        </authorList>
    </citation>
    <scope>NUCLEOTIDE SEQUENCE</scope>
    <source>
        <strain evidence="12">IMI 355082</strain>
    </source>
</reference>
<dbReference type="SUPFAM" id="SSF103481">
    <property type="entry name" value="Multidrug resistance efflux transporter EmrE"/>
    <property type="match status" value="1"/>
</dbReference>
<keyword evidence="13" id="KW-1185">Reference proteome</keyword>
<dbReference type="InterPro" id="IPR013657">
    <property type="entry name" value="SCL35B1-4/HUT1"/>
</dbReference>
<evidence type="ECO:0000256" key="10">
    <source>
        <dbReference type="SAM" id="MobiDB-lite"/>
    </source>
</evidence>
<dbReference type="PANTHER" id="PTHR10778:SF10">
    <property type="entry name" value="SOLUTE CARRIER FAMILY 35 MEMBER B1"/>
    <property type="match status" value="1"/>
</dbReference>
<dbReference type="PANTHER" id="PTHR10778">
    <property type="entry name" value="SOLUTE CARRIER FAMILY 35 MEMBER B"/>
    <property type="match status" value="1"/>
</dbReference>
<dbReference type="OrthoDB" id="1601at2759"/>